<feature type="transmembrane region" description="Helical" evidence="1">
    <location>
        <begin position="52"/>
        <end position="70"/>
    </location>
</feature>
<dbReference type="RefSeq" id="WP_049664189.1">
    <property type="nucleotide sequence ID" value="NZ_CP189807.1"/>
</dbReference>
<keyword evidence="1" id="KW-1133">Transmembrane helix</keyword>
<accession>A0A0K9FAC6</accession>
<evidence type="ECO:0000313" key="3">
    <source>
        <dbReference type="Proteomes" id="UP000037326"/>
    </source>
</evidence>
<dbReference type="PATRIC" id="fig|582475.4.peg.397"/>
<gene>
    <name evidence="2" type="ORF">ACZ11_04860</name>
</gene>
<proteinExistence type="predicted"/>
<evidence type="ECO:0000313" key="2">
    <source>
        <dbReference type="EMBL" id="KMY31554.1"/>
    </source>
</evidence>
<dbReference type="EMBL" id="LFXJ01000005">
    <property type="protein sequence ID" value="KMY31554.1"/>
    <property type="molecule type" value="Genomic_DNA"/>
</dbReference>
<organism evidence="2 3">
    <name type="scientific">Lysinibacillus xylanilyticus</name>
    <dbReference type="NCBI Taxonomy" id="582475"/>
    <lineage>
        <taxon>Bacteria</taxon>
        <taxon>Bacillati</taxon>
        <taxon>Bacillota</taxon>
        <taxon>Bacilli</taxon>
        <taxon>Bacillales</taxon>
        <taxon>Bacillaceae</taxon>
        <taxon>Lysinibacillus</taxon>
    </lineage>
</organism>
<name>A0A0K9FAC6_9BACI</name>
<evidence type="ECO:0000256" key="1">
    <source>
        <dbReference type="SAM" id="Phobius"/>
    </source>
</evidence>
<dbReference type="AlphaFoldDB" id="A0A0K9FAC6"/>
<reference evidence="3" key="1">
    <citation type="submission" date="2015-07" db="EMBL/GenBank/DDBJ databases">
        <authorList>
            <person name="Liu B."/>
            <person name="Wang J."/>
            <person name="Zhu Y."/>
            <person name="Liu G."/>
            <person name="Chen Q."/>
            <person name="Lan J."/>
            <person name="Che J."/>
            <person name="Ge C."/>
            <person name="Shi H."/>
            <person name="Pan Z."/>
            <person name="Liu X."/>
        </authorList>
    </citation>
    <scope>NUCLEOTIDE SEQUENCE [LARGE SCALE GENOMIC DNA]</scope>
    <source>
        <strain evidence="3">DSM 23493</strain>
    </source>
</reference>
<keyword evidence="1" id="KW-0472">Membrane</keyword>
<keyword evidence="1" id="KW-0812">Transmembrane</keyword>
<sequence>MRNKIKHGIFILLASSAFDHVTTNLGLSKKITSFNEIFPLTVTEGIFVGINMILYLYGLFVLSSGIVQLIKRKRYA</sequence>
<dbReference type="Proteomes" id="UP000037326">
    <property type="component" value="Unassembled WGS sequence"/>
</dbReference>
<protein>
    <submittedName>
        <fullName evidence="2">Uncharacterized protein</fullName>
    </submittedName>
</protein>
<comment type="caution">
    <text evidence="2">The sequence shown here is derived from an EMBL/GenBank/DDBJ whole genome shotgun (WGS) entry which is preliminary data.</text>
</comment>